<protein>
    <submittedName>
        <fullName evidence="2">Uncharacterized protein</fullName>
    </submittedName>
</protein>
<gene>
    <name evidence="2" type="ORF">V5O48_016507</name>
</gene>
<evidence type="ECO:0000313" key="3">
    <source>
        <dbReference type="Proteomes" id="UP001465976"/>
    </source>
</evidence>
<feature type="non-terminal residue" evidence="2">
    <location>
        <position position="1"/>
    </location>
</feature>
<dbReference type="Proteomes" id="UP001465976">
    <property type="component" value="Unassembled WGS sequence"/>
</dbReference>
<accession>A0ABR3ERI5</accession>
<feature type="non-terminal residue" evidence="2">
    <location>
        <position position="53"/>
    </location>
</feature>
<organism evidence="2 3">
    <name type="scientific">Marasmius crinis-equi</name>
    <dbReference type="NCBI Taxonomy" id="585013"/>
    <lineage>
        <taxon>Eukaryota</taxon>
        <taxon>Fungi</taxon>
        <taxon>Dikarya</taxon>
        <taxon>Basidiomycota</taxon>
        <taxon>Agaricomycotina</taxon>
        <taxon>Agaricomycetes</taxon>
        <taxon>Agaricomycetidae</taxon>
        <taxon>Agaricales</taxon>
        <taxon>Marasmiineae</taxon>
        <taxon>Marasmiaceae</taxon>
        <taxon>Marasmius</taxon>
    </lineage>
</organism>
<reference evidence="2 3" key="1">
    <citation type="submission" date="2024-02" db="EMBL/GenBank/DDBJ databases">
        <title>A draft genome for the cacao thread blight pathogen Marasmius crinis-equi.</title>
        <authorList>
            <person name="Cohen S.P."/>
            <person name="Baruah I.K."/>
            <person name="Amoako-Attah I."/>
            <person name="Bukari Y."/>
            <person name="Meinhardt L.W."/>
            <person name="Bailey B.A."/>
        </authorList>
    </citation>
    <scope>NUCLEOTIDE SEQUENCE [LARGE SCALE GENOMIC DNA]</scope>
    <source>
        <strain evidence="2 3">GH-76</strain>
    </source>
</reference>
<comment type="caution">
    <text evidence="2">The sequence shown here is derived from an EMBL/GenBank/DDBJ whole genome shotgun (WGS) entry which is preliminary data.</text>
</comment>
<dbReference type="EMBL" id="JBAHYK010002229">
    <property type="protein sequence ID" value="KAL0565517.1"/>
    <property type="molecule type" value="Genomic_DNA"/>
</dbReference>
<keyword evidence="3" id="KW-1185">Reference proteome</keyword>
<feature type="region of interest" description="Disordered" evidence="1">
    <location>
        <begin position="22"/>
        <end position="53"/>
    </location>
</feature>
<sequence>LNIRTDFRRTMLERNRVLSSMELDPRSPRVIRAASSSDDGYKSDFSHSPPAEV</sequence>
<evidence type="ECO:0000313" key="2">
    <source>
        <dbReference type="EMBL" id="KAL0565517.1"/>
    </source>
</evidence>
<evidence type="ECO:0000256" key="1">
    <source>
        <dbReference type="SAM" id="MobiDB-lite"/>
    </source>
</evidence>
<name>A0ABR3ERI5_9AGAR</name>
<proteinExistence type="predicted"/>